<feature type="region of interest" description="Disordered" evidence="1">
    <location>
        <begin position="23"/>
        <end position="79"/>
    </location>
</feature>
<proteinExistence type="predicted"/>
<feature type="compositionally biased region" description="Low complexity" evidence="1">
    <location>
        <begin position="61"/>
        <end position="72"/>
    </location>
</feature>
<name>A0A2W1C003_HELAM</name>
<gene>
    <name evidence="2" type="primary">HaOG202311</name>
    <name evidence="2" type="ORF">B5X24_HaOG202311</name>
</gene>
<protein>
    <submittedName>
        <fullName evidence="2">Uncharacterized protein</fullName>
    </submittedName>
</protein>
<evidence type="ECO:0000256" key="1">
    <source>
        <dbReference type="SAM" id="MobiDB-lite"/>
    </source>
</evidence>
<dbReference type="Proteomes" id="UP000249218">
    <property type="component" value="Unassembled WGS sequence"/>
</dbReference>
<feature type="compositionally biased region" description="Pro residues" evidence="1">
    <location>
        <begin position="46"/>
        <end position="56"/>
    </location>
</feature>
<evidence type="ECO:0000313" key="3">
    <source>
        <dbReference type="Proteomes" id="UP000249218"/>
    </source>
</evidence>
<keyword evidence="3" id="KW-1185">Reference proteome</keyword>
<organism evidence="2 3">
    <name type="scientific">Helicoverpa armigera</name>
    <name type="common">Cotton bollworm</name>
    <name type="synonym">Heliothis armigera</name>
    <dbReference type="NCBI Taxonomy" id="29058"/>
    <lineage>
        <taxon>Eukaryota</taxon>
        <taxon>Metazoa</taxon>
        <taxon>Ecdysozoa</taxon>
        <taxon>Arthropoda</taxon>
        <taxon>Hexapoda</taxon>
        <taxon>Insecta</taxon>
        <taxon>Pterygota</taxon>
        <taxon>Neoptera</taxon>
        <taxon>Endopterygota</taxon>
        <taxon>Lepidoptera</taxon>
        <taxon>Glossata</taxon>
        <taxon>Ditrysia</taxon>
        <taxon>Noctuoidea</taxon>
        <taxon>Noctuidae</taxon>
        <taxon>Heliothinae</taxon>
        <taxon>Helicoverpa</taxon>
    </lineage>
</organism>
<dbReference type="EMBL" id="KZ149906">
    <property type="protein sequence ID" value="PZC78306.1"/>
    <property type="molecule type" value="Genomic_DNA"/>
</dbReference>
<sequence>MNTLERPSVAMAGGALASHSAAAPLLAQNGDHSRSRTPAYCRARRPPPAPHPPRTPRPTRAPHSAPRTPRPAGTSDTYF</sequence>
<reference evidence="2 3" key="1">
    <citation type="journal article" date="2017" name="BMC Biol.">
        <title>Genomic innovations, transcriptional plasticity and gene loss underlying the evolution and divergence of two highly polyphagous and invasive Helicoverpa pest species.</title>
        <authorList>
            <person name="Pearce S.L."/>
            <person name="Clarke D.F."/>
            <person name="East P.D."/>
            <person name="Elfekih S."/>
            <person name="Gordon K.H."/>
            <person name="Jermiin L.S."/>
            <person name="McGaughran A."/>
            <person name="Oakeshott J.G."/>
            <person name="Papanikolaou A."/>
            <person name="Perera O.P."/>
            <person name="Rane R.V."/>
            <person name="Richards S."/>
            <person name="Tay W.T."/>
            <person name="Walsh T.K."/>
            <person name="Anderson A."/>
            <person name="Anderson C.J."/>
            <person name="Asgari S."/>
            <person name="Board P.G."/>
            <person name="Bretschneider A."/>
            <person name="Campbell P.M."/>
            <person name="Chertemps T."/>
            <person name="Christeller J.T."/>
            <person name="Coppin C.W."/>
            <person name="Downes S.J."/>
            <person name="Duan G."/>
            <person name="Farnsworth C.A."/>
            <person name="Good R.T."/>
            <person name="Han L.B."/>
            <person name="Han Y.C."/>
            <person name="Hatje K."/>
            <person name="Horne I."/>
            <person name="Huang Y.P."/>
            <person name="Hughes D.S."/>
            <person name="Jacquin-Joly E."/>
            <person name="James W."/>
            <person name="Jhangiani S."/>
            <person name="Kollmar M."/>
            <person name="Kuwar S.S."/>
            <person name="Li S."/>
            <person name="Liu N.Y."/>
            <person name="Maibeche M.T."/>
            <person name="Miller J.R."/>
            <person name="Montagne N."/>
            <person name="Perry T."/>
            <person name="Qu J."/>
            <person name="Song S.V."/>
            <person name="Sutton G.G."/>
            <person name="Vogel H."/>
            <person name="Walenz B.P."/>
            <person name="Xu W."/>
            <person name="Zhang H.J."/>
            <person name="Zou Z."/>
            <person name="Batterham P."/>
            <person name="Edwards O.R."/>
            <person name="Feyereisen R."/>
            <person name="Gibbs R.A."/>
            <person name="Heckel D.G."/>
            <person name="McGrath A."/>
            <person name="Robin C."/>
            <person name="Scherer S.E."/>
            <person name="Worley K.C."/>
            <person name="Wu Y.D."/>
        </authorList>
    </citation>
    <scope>NUCLEOTIDE SEQUENCE [LARGE SCALE GENOMIC DNA]</scope>
    <source>
        <strain evidence="2">Harm_GR_Male_#8</strain>
        <tissue evidence="2">Whole organism</tissue>
    </source>
</reference>
<dbReference type="AlphaFoldDB" id="A0A2W1C003"/>
<accession>A0A2W1C003</accession>
<evidence type="ECO:0000313" key="2">
    <source>
        <dbReference type="EMBL" id="PZC78306.1"/>
    </source>
</evidence>